<dbReference type="Pfam" id="PF01232">
    <property type="entry name" value="Mannitol_dh"/>
    <property type="match status" value="1"/>
</dbReference>
<organism evidence="5 6">
    <name type="scientific">Flavimaricola marinus</name>
    <dbReference type="NCBI Taxonomy" id="1819565"/>
    <lineage>
        <taxon>Bacteria</taxon>
        <taxon>Pseudomonadati</taxon>
        <taxon>Pseudomonadota</taxon>
        <taxon>Alphaproteobacteria</taxon>
        <taxon>Rhodobacterales</taxon>
        <taxon>Paracoccaceae</taxon>
        <taxon>Flavimaricola</taxon>
    </lineage>
</organism>
<dbReference type="SUPFAM" id="SSF51735">
    <property type="entry name" value="NAD(P)-binding Rossmann-fold domains"/>
    <property type="match status" value="1"/>
</dbReference>
<accession>A0A238LJ10</accession>
<name>A0A238LJ10_9RHOB</name>
<dbReference type="PANTHER" id="PTHR43362">
    <property type="entry name" value="MANNITOL DEHYDROGENASE DSF1-RELATED"/>
    <property type="match status" value="1"/>
</dbReference>
<dbReference type="InterPro" id="IPR013328">
    <property type="entry name" value="6PGD_dom2"/>
</dbReference>
<dbReference type="RefSeq" id="WP_093993134.1">
    <property type="nucleotide sequence ID" value="NZ_FXZK01000006.1"/>
</dbReference>
<dbReference type="InterPro" id="IPR013118">
    <property type="entry name" value="Mannitol_DH_C"/>
</dbReference>
<dbReference type="Pfam" id="PF08125">
    <property type="entry name" value="Mannitol_dh_C"/>
    <property type="match status" value="1"/>
</dbReference>
<dbReference type="PRINTS" id="PR00084">
    <property type="entry name" value="MTLDHDRGNASE"/>
</dbReference>
<dbReference type="InterPro" id="IPR000669">
    <property type="entry name" value="Mannitol_DH"/>
</dbReference>
<evidence type="ECO:0000313" key="5">
    <source>
        <dbReference type="EMBL" id="SMY08946.1"/>
    </source>
</evidence>
<protein>
    <submittedName>
        <fullName evidence="5">Polyol:NADP oxidoreductase</fullName>
        <ecNumber evidence="5">1.1.1.-</ecNumber>
    </submittedName>
</protein>
<dbReference type="GO" id="GO:0016616">
    <property type="term" value="F:oxidoreductase activity, acting on the CH-OH group of donors, NAD or NADP as acceptor"/>
    <property type="evidence" value="ECO:0007669"/>
    <property type="project" value="TreeGrafter"/>
</dbReference>
<evidence type="ECO:0000313" key="6">
    <source>
        <dbReference type="Proteomes" id="UP000201613"/>
    </source>
</evidence>
<dbReference type="EMBL" id="FXZK01000006">
    <property type="protein sequence ID" value="SMY08946.1"/>
    <property type="molecule type" value="Genomic_DNA"/>
</dbReference>
<dbReference type="SUPFAM" id="SSF48179">
    <property type="entry name" value="6-phosphogluconate dehydrogenase C-terminal domain-like"/>
    <property type="match status" value="1"/>
</dbReference>
<dbReference type="InterPro" id="IPR013131">
    <property type="entry name" value="Mannitol_DH_N"/>
</dbReference>
<keyword evidence="6" id="KW-1185">Reference proteome</keyword>
<dbReference type="Gene3D" id="1.10.1040.10">
    <property type="entry name" value="N-(1-d-carboxylethyl)-l-norvaline Dehydrogenase, domain 2"/>
    <property type="match status" value="1"/>
</dbReference>
<reference evidence="6" key="1">
    <citation type="submission" date="2017-05" db="EMBL/GenBank/DDBJ databases">
        <authorList>
            <person name="Rodrigo-Torres L."/>
            <person name="Arahal R. D."/>
            <person name="Lucena T."/>
        </authorList>
    </citation>
    <scope>NUCLEOTIDE SEQUENCE [LARGE SCALE GENOMIC DNA]</scope>
    <source>
        <strain evidence="6">CECT 8899</strain>
    </source>
</reference>
<evidence type="ECO:0000256" key="2">
    <source>
        <dbReference type="SAM" id="MobiDB-lite"/>
    </source>
</evidence>
<gene>
    <name evidence="5" type="primary">por</name>
    <name evidence="5" type="ORF">LOM8899_03105</name>
</gene>
<evidence type="ECO:0000259" key="4">
    <source>
        <dbReference type="Pfam" id="PF08125"/>
    </source>
</evidence>
<dbReference type="Proteomes" id="UP000201613">
    <property type="component" value="Unassembled WGS sequence"/>
</dbReference>
<evidence type="ECO:0000256" key="1">
    <source>
        <dbReference type="ARBA" id="ARBA00023002"/>
    </source>
</evidence>
<feature type="compositionally biased region" description="Polar residues" evidence="2">
    <location>
        <begin position="1"/>
        <end position="10"/>
    </location>
</feature>
<feature type="region of interest" description="Disordered" evidence="2">
    <location>
        <begin position="1"/>
        <end position="20"/>
    </location>
</feature>
<dbReference type="InterPro" id="IPR050988">
    <property type="entry name" value="Mannitol_DH/Oxidoreductase"/>
</dbReference>
<evidence type="ECO:0000259" key="3">
    <source>
        <dbReference type="Pfam" id="PF01232"/>
    </source>
</evidence>
<dbReference type="InterPro" id="IPR036291">
    <property type="entry name" value="NAD(P)-bd_dom_sf"/>
</dbReference>
<keyword evidence="1 5" id="KW-0560">Oxidoreductase</keyword>
<dbReference type="InterPro" id="IPR008927">
    <property type="entry name" value="6-PGluconate_DH-like_C_sf"/>
</dbReference>
<feature type="domain" description="Mannitol dehydrogenase C-terminal" evidence="4">
    <location>
        <begin position="279"/>
        <end position="465"/>
    </location>
</feature>
<dbReference type="PANTHER" id="PTHR43362:SF1">
    <property type="entry name" value="MANNITOL DEHYDROGENASE 2-RELATED"/>
    <property type="match status" value="1"/>
</dbReference>
<sequence>MTATNQSAASNRLRRSETPRPGTGIVHLGLGAFFRGFGCVYVADAMAASGGDWGIVGVSLRSPETRNALADQDWAYTSVTLAKDGEAFRQIEVLNDVLVAPEDPEAVIDAMADPGVKIVTLTVTEKGYCHNPATGRINLDHPLIQADLMNPLPQTAPGFLVRALQRRKVAGVPPFTVLSCDNLPSNGKLVCAIVLELADRIDPALAQWIAQKATFPSTMVDRITPATTEADILRVQERTGQFDAAPVLHEPFYQWAVEDDFVGGQRPDLAAAGAEMVADVTAHENMKLRMLNGTHSSLAYLGFLAGHETIAETVADPVFASYVRNLWSEEITPTLIAPPGVNLADYADELFDRYANPAIRHLTYQIAMDGSQKLPQRLLATMTEAIDAGRNCRGLCLAVAAWMRYVGGVDEAGQPILVKDPLAEKLKSLSQEADGPAEAVAALLSVREVFSAQQASLLQLPVAEAAESLWRQGSRDAVAELASS</sequence>
<dbReference type="OrthoDB" id="271711at2"/>
<proteinExistence type="predicted"/>
<feature type="domain" description="Mannitol dehydrogenase N-terminal" evidence="3">
    <location>
        <begin position="24"/>
        <end position="267"/>
    </location>
</feature>
<dbReference type="AlphaFoldDB" id="A0A238LJ10"/>
<dbReference type="Gene3D" id="3.40.50.720">
    <property type="entry name" value="NAD(P)-binding Rossmann-like Domain"/>
    <property type="match status" value="1"/>
</dbReference>
<dbReference type="EC" id="1.1.1.-" evidence="5"/>